<proteinExistence type="predicted"/>
<name>A0ABQ4CIE0_9ACTN</name>
<feature type="region of interest" description="Disordered" evidence="1">
    <location>
        <begin position="1"/>
        <end position="52"/>
    </location>
</feature>
<comment type="caution">
    <text evidence="2">The sequence shown here is derived from an EMBL/GenBank/DDBJ whole genome shotgun (WGS) entry which is preliminary data.</text>
</comment>
<feature type="compositionally biased region" description="Basic and acidic residues" evidence="1">
    <location>
        <begin position="28"/>
        <end position="42"/>
    </location>
</feature>
<evidence type="ECO:0000256" key="1">
    <source>
        <dbReference type="SAM" id="MobiDB-lite"/>
    </source>
</evidence>
<keyword evidence="3" id="KW-1185">Reference proteome</keyword>
<evidence type="ECO:0000313" key="2">
    <source>
        <dbReference type="EMBL" id="GIF71072.1"/>
    </source>
</evidence>
<sequence length="52" mass="5512">MRGRASVRAPGTCARPLMRPPVGAAETRALDVRPGTEARPEVPPDDDVVADM</sequence>
<dbReference type="EMBL" id="BONE01000003">
    <property type="protein sequence ID" value="GIF71072.1"/>
    <property type="molecule type" value="Genomic_DNA"/>
</dbReference>
<accession>A0ABQ4CIE0</accession>
<dbReference type="Proteomes" id="UP000604117">
    <property type="component" value="Unassembled WGS sequence"/>
</dbReference>
<protein>
    <submittedName>
        <fullName evidence="2">Uncharacterized protein</fullName>
    </submittedName>
</protein>
<reference evidence="2 3" key="1">
    <citation type="submission" date="2021-01" db="EMBL/GenBank/DDBJ databases">
        <title>Whole genome shotgun sequence of Asanoa siamensis NBRC 107932.</title>
        <authorList>
            <person name="Komaki H."/>
            <person name="Tamura T."/>
        </authorList>
    </citation>
    <scope>NUCLEOTIDE SEQUENCE [LARGE SCALE GENOMIC DNA]</scope>
    <source>
        <strain evidence="2 3">NBRC 107932</strain>
    </source>
</reference>
<feature type="compositionally biased region" description="Acidic residues" evidence="1">
    <location>
        <begin position="43"/>
        <end position="52"/>
    </location>
</feature>
<gene>
    <name evidence="2" type="ORF">Asi02nite_05900</name>
</gene>
<organism evidence="2 3">
    <name type="scientific">Asanoa siamensis</name>
    <dbReference type="NCBI Taxonomy" id="926357"/>
    <lineage>
        <taxon>Bacteria</taxon>
        <taxon>Bacillati</taxon>
        <taxon>Actinomycetota</taxon>
        <taxon>Actinomycetes</taxon>
        <taxon>Micromonosporales</taxon>
        <taxon>Micromonosporaceae</taxon>
        <taxon>Asanoa</taxon>
    </lineage>
</organism>
<evidence type="ECO:0000313" key="3">
    <source>
        <dbReference type="Proteomes" id="UP000604117"/>
    </source>
</evidence>